<keyword evidence="1" id="KW-0521">NADP</keyword>
<dbReference type="Proteomes" id="UP000317691">
    <property type="component" value="Unassembled WGS sequence"/>
</dbReference>
<dbReference type="Pfam" id="PF05893">
    <property type="entry name" value="LuxC"/>
    <property type="match status" value="2"/>
</dbReference>
<evidence type="ECO:0000256" key="2">
    <source>
        <dbReference type="SAM" id="MobiDB-lite"/>
    </source>
</evidence>
<gene>
    <name evidence="3" type="ORF">E6K79_00330</name>
</gene>
<evidence type="ECO:0000313" key="3">
    <source>
        <dbReference type="EMBL" id="TMQ67392.1"/>
    </source>
</evidence>
<dbReference type="GO" id="GO:0003995">
    <property type="term" value="F:acyl-CoA dehydrogenase activity"/>
    <property type="evidence" value="ECO:0007669"/>
    <property type="project" value="InterPro"/>
</dbReference>
<reference evidence="3 4" key="1">
    <citation type="journal article" date="2019" name="Nat. Microbiol.">
        <title>Mediterranean grassland soil C-N compound turnover is dependent on rainfall and depth, and is mediated by genomically divergent microorganisms.</title>
        <authorList>
            <person name="Diamond S."/>
            <person name="Andeer P.F."/>
            <person name="Li Z."/>
            <person name="Crits-Christoph A."/>
            <person name="Burstein D."/>
            <person name="Anantharaman K."/>
            <person name="Lane K.R."/>
            <person name="Thomas B.C."/>
            <person name="Pan C."/>
            <person name="Northen T.R."/>
            <person name="Banfield J.F."/>
        </authorList>
    </citation>
    <scope>NUCLEOTIDE SEQUENCE [LARGE SCALE GENOMIC DNA]</scope>
    <source>
        <strain evidence="3">WS_9</strain>
    </source>
</reference>
<proteinExistence type="predicted"/>
<dbReference type="GO" id="GO:0008218">
    <property type="term" value="P:bioluminescence"/>
    <property type="evidence" value="ECO:0007669"/>
    <property type="project" value="InterPro"/>
</dbReference>
<sequence length="548" mass="58082">MTAAFYLPLGLEEGLETAVQRFGPAHDSLELHLPVVGPDDLLRWIQVLRDAREQNLARRPIAGIIRSLDRVSRRFLDPGDAARREAVGSLARAGRFTSPMLERALDDAFQPVTRGGLTKWLTSELGSVDALDRPAPGPGGALRHAHGPEWMLQIYAGNVPTLPIWPIYSALLLKASLLAKTSAQEPLLGPLLARTIAEVDENLGACLAVVWWKGGSGHLDRTALALAPAVLAFGGDEAIASISRQSQPDAVRVLHGPKVSVGYIERRALTYAALRGLAARAALDISLYDQQGCLSPHAFYVERRGEVTPAKFAEVLGTALEARAHELPRGIVAPEEAASVQLFRAQARFEAAGAAGVAGMSSGEGRSLGAGVAAGVPRGLAGIFYGAGVPSRGVTRVLESPGTTTWTVVLEDRARFEPGPAHRTVRIHAVDGPEEVARALQPSIRYVEAIGLEARGPERVRLAAAFTALGVPRVAPIGQLQRPSPIGTHGGVRRLLPFVTWSSVEGGAIKQAAPSTAAAPRKSKPAPKPSAPGSSRRGSPRKAPKRRR</sequence>
<protein>
    <recommendedName>
        <fullName evidence="5">Long-chain-fatty-acyl-CoA reductase</fullName>
    </recommendedName>
</protein>
<feature type="region of interest" description="Disordered" evidence="2">
    <location>
        <begin position="511"/>
        <end position="548"/>
    </location>
</feature>
<dbReference type="AlphaFoldDB" id="A0A538TUT0"/>
<evidence type="ECO:0000256" key="1">
    <source>
        <dbReference type="ARBA" id="ARBA00022857"/>
    </source>
</evidence>
<dbReference type="SUPFAM" id="SSF53720">
    <property type="entry name" value="ALDH-like"/>
    <property type="match status" value="1"/>
</dbReference>
<dbReference type="EMBL" id="VBOZ01000001">
    <property type="protein sequence ID" value="TMQ67392.1"/>
    <property type="molecule type" value="Genomic_DNA"/>
</dbReference>
<name>A0A538TUT0_UNCEI</name>
<dbReference type="InterPro" id="IPR008670">
    <property type="entry name" value="CoA_reduct_LuxC"/>
</dbReference>
<evidence type="ECO:0000313" key="4">
    <source>
        <dbReference type="Proteomes" id="UP000317691"/>
    </source>
</evidence>
<dbReference type="InterPro" id="IPR016161">
    <property type="entry name" value="Ald_DH/histidinol_DH"/>
</dbReference>
<organism evidence="3 4">
    <name type="scientific">Eiseniibacteriota bacterium</name>
    <dbReference type="NCBI Taxonomy" id="2212470"/>
    <lineage>
        <taxon>Bacteria</taxon>
        <taxon>Candidatus Eiseniibacteriota</taxon>
    </lineage>
</organism>
<comment type="caution">
    <text evidence="3">The sequence shown here is derived from an EMBL/GenBank/DDBJ whole genome shotgun (WGS) entry which is preliminary data.</text>
</comment>
<accession>A0A538TUT0</accession>
<evidence type="ECO:0008006" key="5">
    <source>
        <dbReference type="Google" id="ProtNLM"/>
    </source>
</evidence>
<feature type="compositionally biased region" description="Basic residues" evidence="2">
    <location>
        <begin position="538"/>
        <end position="548"/>
    </location>
</feature>